<feature type="region of interest" description="Disordered" evidence="6">
    <location>
        <begin position="377"/>
        <end position="398"/>
    </location>
</feature>
<dbReference type="OrthoDB" id="5329176at2759"/>
<evidence type="ECO:0000256" key="3">
    <source>
        <dbReference type="ARBA" id="ARBA00022989"/>
    </source>
</evidence>
<proteinExistence type="inferred from homology"/>
<feature type="transmembrane region" description="Helical" evidence="7">
    <location>
        <begin position="141"/>
        <end position="163"/>
    </location>
</feature>
<evidence type="ECO:0000256" key="5">
    <source>
        <dbReference type="ARBA" id="ARBA00038359"/>
    </source>
</evidence>
<feature type="domain" description="Rhodopsin" evidence="8">
    <location>
        <begin position="48"/>
        <end position="295"/>
    </location>
</feature>
<dbReference type="Pfam" id="PF20684">
    <property type="entry name" value="Fung_rhodopsin"/>
    <property type="match status" value="1"/>
</dbReference>
<gene>
    <name evidence="9" type="ORF">HMPREF1541_09450</name>
</gene>
<feature type="transmembrane region" description="Helical" evidence="7">
    <location>
        <begin position="63"/>
        <end position="88"/>
    </location>
</feature>
<dbReference type="PANTHER" id="PTHR33048:SF129">
    <property type="entry name" value="INTEGRAL MEMBRANE PROTEIN-RELATED"/>
    <property type="match status" value="1"/>
</dbReference>
<name>W2SC69_CYPE1</name>
<comment type="similarity">
    <text evidence="5">Belongs to the SAT4 family.</text>
</comment>
<protein>
    <recommendedName>
        <fullName evidence="8">Rhodopsin domain-containing protein</fullName>
    </recommendedName>
</protein>
<dbReference type="InterPro" id="IPR049326">
    <property type="entry name" value="Rhodopsin_dom_fungi"/>
</dbReference>
<comment type="subcellular location">
    <subcellularLocation>
        <location evidence="1">Membrane</location>
        <topology evidence="1">Multi-pass membrane protein</topology>
    </subcellularLocation>
</comment>
<sequence>MVNALRPPPEVVASWPKPNFVNSETHGPGLMVVASMLPSIAVGVVATRLYARIYITRAFGIDDVLIVAGLVFGIALSCLVMVGNQVYYNGYHIWDTPPASAVPHRLNVWIAQVCYTLSLSCVKISVLLFYRRLSVSFTRGFLIAVWIGIAYNIVYVVGFIMALCLLCRPLDAYWKSFNLEYYATANFTCGSEQIAEPLSAIFSVIGDAYSTILPLVLVSRLSLPSRQKWALYFLFSLGFSVVICGAVRSYYMYRVVNVDYDFTWTLWKIWVWGEFELWLAVYAASAPALKPFFKRYVDRLSTSSASRHGPNQVYLVRGDAHGGLGRVERIWVTKKRKPDAYLELSSDQKTKRDELAKKDNHIMKSVEYDVEPYDVEALPPLSTNAGPSTAKNRMGRNR</sequence>
<dbReference type="InParanoid" id="W2SC69"/>
<feature type="transmembrane region" description="Helical" evidence="7">
    <location>
        <begin position="230"/>
        <end position="249"/>
    </location>
</feature>
<dbReference type="Proteomes" id="UP000030752">
    <property type="component" value="Unassembled WGS sequence"/>
</dbReference>
<reference evidence="9 10" key="1">
    <citation type="submission" date="2013-03" db="EMBL/GenBank/DDBJ databases">
        <title>The Genome Sequence of Phialophora europaea CBS 101466.</title>
        <authorList>
            <consortium name="The Broad Institute Genomics Platform"/>
            <person name="Cuomo C."/>
            <person name="de Hoog S."/>
            <person name="Gorbushina A."/>
            <person name="Walker B."/>
            <person name="Young S.K."/>
            <person name="Zeng Q."/>
            <person name="Gargeya S."/>
            <person name="Fitzgerald M."/>
            <person name="Haas B."/>
            <person name="Abouelleil A."/>
            <person name="Allen A.W."/>
            <person name="Alvarado L."/>
            <person name="Arachchi H.M."/>
            <person name="Berlin A.M."/>
            <person name="Chapman S.B."/>
            <person name="Gainer-Dewar J."/>
            <person name="Goldberg J."/>
            <person name="Griggs A."/>
            <person name="Gujja S."/>
            <person name="Hansen M."/>
            <person name="Howarth C."/>
            <person name="Imamovic A."/>
            <person name="Ireland A."/>
            <person name="Larimer J."/>
            <person name="McCowan C."/>
            <person name="Murphy C."/>
            <person name="Pearson M."/>
            <person name="Poon T.W."/>
            <person name="Priest M."/>
            <person name="Roberts A."/>
            <person name="Saif S."/>
            <person name="Shea T."/>
            <person name="Sisk P."/>
            <person name="Sykes S."/>
            <person name="Wortman J."/>
            <person name="Nusbaum C."/>
            <person name="Birren B."/>
        </authorList>
    </citation>
    <scope>NUCLEOTIDE SEQUENCE [LARGE SCALE GENOMIC DNA]</scope>
    <source>
        <strain evidence="9 10">CBS 101466</strain>
    </source>
</reference>
<feature type="transmembrane region" description="Helical" evidence="7">
    <location>
        <begin position="30"/>
        <end position="51"/>
    </location>
</feature>
<dbReference type="PANTHER" id="PTHR33048">
    <property type="entry name" value="PTH11-LIKE INTEGRAL MEMBRANE PROTEIN (AFU_ORTHOLOGUE AFUA_5G11245)"/>
    <property type="match status" value="1"/>
</dbReference>
<feature type="compositionally biased region" description="Polar residues" evidence="6">
    <location>
        <begin position="381"/>
        <end position="391"/>
    </location>
</feature>
<dbReference type="InterPro" id="IPR052337">
    <property type="entry name" value="SAT4-like"/>
</dbReference>
<dbReference type="GO" id="GO:0016020">
    <property type="term" value="C:membrane"/>
    <property type="evidence" value="ECO:0007669"/>
    <property type="project" value="UniProtKB-SubCell"/>
</dbReference>
<organism evidence="9 10">
    <name type="scientific">Cyphellophora europaea (strain CBS 101466)</name>
    <name type="common">Phialophora europaea</name>
    <dbReference type="NCBI Taxonomy" id="1220924"/>
    <lineage>
        <taxon>Eukaryota</taxon>
        <taxon>Fungi</taxon>
        <taxon>Dikarya</taxon>
        <taxon>Ascomycota</taxon>
        <taxon>Pezizomycotina</taxon>
        <taxon>Eurotiomycetes</taxon>
        <taxon>Chaetothyriomycetidae</taxon>
        <taxon>Chaetothyriales</taxon>
        <taxon>Cyphellophoraceae</taxon>
        <taxon>Cyphellophora</taxon>
    </lineage>
</organism>
<evidence type="ECO:0000256" key="7">
    <source>
        <dbReference type="SAM" id="Phobius"/>
    </source>
</evidence>
<feature type="transmembrane region" description="Helical" evidence="7">
    <location>
        <begin position="108"/>
        <end position="129"/>
    </location>
</feature>
<keyword evidence="10" id="KW-1185">Reference proteome</keyword>
<feature type="transmembrane region" description="Helical" evidence="7">
    <location>
        <begin position="269"/>
        <end position="289"/>
    </location>
</feature>
<accession>W2SC69</accession>
<keyword evidence="3 7" id="KW-1133">Transmembrane helix</keyword>
<evidence type="ECO:0000256" key="2">
    <source>
        <dbReference type="ARBA" id="ARBA00022692"/>
    </source>
</evidence>
<keyword evidence="2 7" id="KW-0812">Transmembrane</keyword>
<keyword evidence="4 7" id="KW-0472">Membrane</keyword>
<evidence type="ECO:0000313" key="10">
    <source>
        <dbReference type="Proteomes" id="UP000030752"/>
    </source>
</evidence>
<dbReference type="STRING" id="1220924.W2SC69"/>
<feature type="transmembrane region" description="Helical" evidence="7">
    <location>
        <begin position="200"/>
        <end position="218"/>
    </location>
</feature>
<evidence type="ECO:0000259" key="8">
    <source>
        <dbReference type="Pfam" id="PF20684"/>
    </source>
</evidence>
<dbReference type="RefSeq" id="XP_008712346.1">
    <property type="nucleotide sequence ID" value="XM_008714124.1"/>
</dbReference>
<evidence type="ECO:0000256" key="6">
    <source>
        <dbReference type="SAM" id="MobiDB-lite"/>
    </source>
</evidence>
<dbReference type="VEuPathDB" id="FungiDB:HMPREF1541_09450"/>
<dbReference type="AlphaFoldDB" id="W2SC69"/>
<dbReference type="HOGENOM" id="CLU_028200_25_4_1"/>
<evidence type="ECO:0000313" key="9">
    <source>
        <dbReference type="EMBL" id="ETN45618.1"/>
    </source>
</evidence>
<dbReference type="EMBL" id="KB822712">
    <property type="protein sequence ID" value="ETN45618.1"/>
    <property type="molecule type" value="Genomic_DNA"/>
</dbReference>
<dbReference type="GeneID" id="19976789"/>
<evidence type="ECO:0000256" key="1">
    <source>
        <dbReference type="ARBA" id="ARBA00004141"/>
    </source>
</evidence>
<evidence type="ECO:0000256" key="4">
    <source>
        <dbReference type="ARBA" id="ARBA00023136"/>
    </source>
</evidence>
<dbReference type="eggNOG" id="ENOG502SNAH">
    <property type="taxonomic scope" value="Eukaryota"/>
</dbReference>